<evidence type="ECO:0000256" key="5">
    <source>
        <dbReference type="SAM" id="MobiDB-lite"/>
    </source>
</evidence>
<feature type="region of interest" description="Disordered" evidence="5">
    <location>
        <begin position="63"/>
        <end position="97"/>
    </location>
</feature>
<name>A0AAD6CKI0_9EURO</name>
<feature type="compositionally biased region" description="Low complexity" evidence="5">
    <location>
        <begin position="81"/>
        <end position="92"/>
    </location>
</feature>
<protein>
    <recommendedName>
        <fullName evidence="2">DNA polymerase delta subunit 3</fullName>
    </recommendedName>
</protein>
<evidence type="ECO:0000313" key="6">
    <source>
        <dbReference type="EMBL" id="KAJ5525100.1"/>
    </source>
</evidence>
<feature type="compositionally biased region" description="Basic and acidic residues" evidence="5">
    <location>
        <begin position="382"/>
        <end position="395"/>
    </location>
</feature>
<evidence type="ECO:0000256" key="1">
    <source>
        <dbReference type="ARBA" id="ARBA00004123"/>
    </source>
</evidence>
<comment type="caution">
    <text evidence="6">The sequence shown here is derived from an EMBL/GenBank/DDBJ whole genome shotgun (WGS) entry which is preliminary data.</text>
</comment>
<evidence type="ECO:0000256" key="4">
    <source>
        <dbReference type="ARBA" id="ARBA00023242"/>
    </source>
</evidence>
<organism evidence="6 7">
    <name type="scientific">Penicillium frequentans</name>
    <dbReference type="NCBI Taxonomy" id="3151616"/>
    <lineage>
        <taxon>Eukaryota</taxon>
        <taxon>Fungi</taxon>
        <taxon>Dikarya</taxon>
        <taxon>Ascomycota</taxon>
        <taxon>Pezizomycotina</taxon>
        <taxon>Eurotiomycetes</taxon>
        <taxon>Eurotiomycetidae</taxon>
        <taxon>Eurotiales</taxon>
        <taxon>Aspergillaceae</taxon>
        <taxon>Penicillium</taxon>
    </lineage>
</organism>
<feature type="compositionally biased region" description="Low complexity" evidence="5">
    <location>
        <begin position="412"/>
        <end position="422"/>
    </location>
</feature>
<dbReference type="Pfam" id="PF09507">
    <property type="entry name" value="CDC27"/>
    <property type="match status" value="1"/>
</dbReference>
<dbReference type="Proteomes" id="UP001220324">
    <property type="component" value="Unassembled WGS sequence"/>
</dbReference>
<feature type="region of interest" description="Disordered" evidence="5">
    <location>
        <begin position="167"/>
        <end position="435"/>
    </location>
</feature>
<dbReference type="InterPro" id="IPR019038">
    <property type="entry name" value="POLD3"/>
</dbReference>
<feature type="compositionally biased region" description="Low complexity" evidence="5">
    <location>
        <begin position="227"/>
        <end position="241"/>
    </location>
</feature>
<dbReference type="Gene3D" id="3.90.1030.20">
    <property type="entry name" value="DNA polymerase delta, p66 (Cdc27) subunit, wHTH domain"/>
    <property type="match status" value="1"/>
</dbReference>
<feature type="compositionally biased region" description="Acidic residues" evidence="5">
    <location>
        <begin position="280"/>
        <end position="293"/>
    </location>
</feature>
<feature type="compositionally biased region" description="Basic and acidic residues" evidence="5">
    <location>
        <begin position="296"/>
        <end position="322"/>
    </location>
</feature>
<evidence type="ECO:0000256" key="2">
    <source>
        <dbReference type="ARBA" id="ARBA00017589"/>
    </source>
</evidence>
<feature type="compositionally biased region" description="Acidic residues" evidence="5">
    <location>
        <begin position="323"/>
        <end position="341"/>
    </location>
</feature>
<evidence type="ECO:0000256" key="3">
    <source>
        <dbReference type="ARBA" id="ARBA00022705"/>
    </source>
</evidence>
<dbReference type="GO" id="GO:1904161">
    <property type="term" value="P:DNA synthesis involved in UV-damage excision repair"/>
    <property type="evidence" value="ECO:0007669"/>
    <property type="project" value="TreeGrafter"/>
</dbReference>
<feature type="compositionally biased region" description="Basic residues" evidence="5">
    <location>
        <begin position="368"/>
        <end position="381"/>
    </location>
</feature>
<proteinExistence type="predicted"/>
<gene>
    <name evidence="6" type="ORF">N7494_011750</name>
</gene>
<dbReference type="PANTHER" id="PTHR17598:SF13">
    <property type="entry name" value="DNA POLYMERASE DELTA SUBUNIT 3"/>
    <property type="match status" value="1"/>
</dbReference>
<feature type="compositionally biased region" description="Polar residues" evidence="5">
    <location>
        <begin position="63"/>
        <end position="73"/>
    </location>
</feature>
<comment type="subcellular location">
    <subcellularLocation>
        <location evidence="1">Nucleus</location>
    </subcellularLocation>
</comment>
<feature type="compositionally biased region" description="Low complexity" evidence="5">
    <location>
        <begin position="187"/>
        <end position="197"/>
    </location>
</feature>
<keyword evidence="7" id="KW-1185">Reference proteome</keyword>
<dbReference type="InterPro" id="IPR041913">
    <property type="entry name" value="POLD3_sf"/>
</dbReference>
<dbReference type="GO" id="GO:0006271">
    <property type="term" value="P:DNA strand elongation involved in DNA replication"/>
    <property type="evidence" value="ECO:0007669"/>
    <property type="project" value="TreeGrafter"/>
</dbReference>
<reference evidence="6 7" key="1">
    <citation type="journal article" date="2023" name="IMA Fungus">
        <title>Comparative genomic study of the Penicillium genus elucidates a diverse pangenome and 15 lateral gene transfer events.</title>
        <authorList>
            <person name="Petersen C."/>
            <person name="Sorensen T."/>
            <person name="Nielsen M.R."/>
            <person name="Sondergaard T.E."/>
            <person name="Sorensen J.L."/>
            <person name="Fitzpatrick D.A."/>
            <person name="Frisvad J.C."/>
            <person name="Nielsen K.L."/>
        </authorList>
    </citation>
    <scope>NUCLEOTIDE SEQUENCE [LARGE SCALE GENOMIC DNA]</scope>
    <source>
        <strain evidence="6 7">IBT 35679</strain>
    </source>
</reference>
<feature type="compositionally biased region" description="Basic and acidic residues" evidence="5">
    <location>
        <begin position="215"/>
        <end position="226"/>
    </location>
</feature>
<dbReference type="PANTHER" id="PTHR17598">
    <property type="entry name" value="DNA POLYMERASE DELTA SUBUNIT 3"/>
    <property type="match status" value="1"/>
</dbReference>
<dbReference type="EMBL" id="JAQIZZ010000008">
    <property type="protein sequence ID" value="KAJ5525100.1"/>
    <property type="molecule type" value="Genomic_DNA"/>
</dbReference>
<dbReference type="GO" id="GO:0003887">
    <property type="term" value="F:DNA-directed DNA polymerase activity"/>
    <property type="evidence" value="ECO:0007669"/>
    <property type="project" value="TreeGrafter"/>
</dbReference>
<dbReference type="AlphaFoldDB" id="A0AAD6CKI0"/>
<dbReference type="GO" id="GO:0006297">
    <property type="term" value="P:nucleotide-excision repair, DNA gap filling"/>
    <property type="evidence" value="ECO:0007669"/>
    <property type="project" value="TreeGrafter"/>
</dbReference>
<accession>A0AAD6CKI0</accession>
<keyword evidence="3" id="KW-0235">DNA replication</keyword>
<sequence>MDPKIFLAENVLNERRTVTYRSLSRALKVHANRAKQVLYEFHRNENAKKPQSVHATYVISGVQNPEPTTTNGHANDEDEVMQSSPYMPSSMPNQEPVSHASRITSIILAREEDLDDAKATFQSISTMHVYSVQSTILQDLNVLTDVAREVATASVQDDPLECGKQWGMIQNRHVKRRTGARPPPAASPSKESAPAPKVKLESTVPAKRPLQSEASTKEEDKTEDFKPQPSSASNSQSSAKSTVLVPKREKSNLFSSFAKAKPKKAAAPVEPTASETPDVVLDDASEDEQEELFPDTGEKAEKSAAAIRESKKEREEKLKQMMETDDADDEEMPDADDEPEPEREQTPVEQPPPPKPTQLKEEVTVQGGRRRGKRQVMKKRTLKDEEGYLVTREEATWESFSEDEPASKKKPAVNVPKAKGAKPGQGNIMSFFGKK</sequence>
<dbReference type="GO" id="GO:0043625">
    <property type="term" value="C:delta DNA polymerase complex"/>
    <property type="evidence" value="ECO:0007669"/>
    <property type="project" value="InterPro"/>
</dbReference>
<keyword evidence="4" id="KW-0539">Nucleus</keyword>
<evidence type="ECO:0000313" key="7">
    <source>
        <dbReference type="Proteomes" id="UP001220324"/>
    </source>
</evidence>